<evidence type="ECO:0000256" key="13">
    <source>
        <dbReference type="ARBA" id="ARBA00023180"/>
    </source>
</evidence>
<dbReference type="OMA" id="RATNNYR"/>
<dbReference type="GO" id="GO:0009897">
    <property type="term" value="C:external side of plasma membrane"/>
    <property type="evidence" value="ECO:0007669"/>
    <property type="project" value="TreeGrafter"/>
</dbReference>
<evidence type="ECO:0000256" key="10">
    <source>
        <dbReference type="ARBA" id="ARBA00022989"/>
    </source>
</evidence>
<evidence type="ECO:0000313" key="16">
    <source>
        <dbReference type="Ensembl" id="ENSVKKP00000027075.1"/>
    </source>
</evidence>
<evidence type="ECO:0000256" key="4">
    <source>
        <dbReference type="ARBA" id="ARBA00022475"/>
    </source>
</evidence>
<feature type="domain" description="Ig-like" evidence="15">
    <location>
        <begin position="1"/>
        <end position="75"/>
    </location>
</feature>
<keyword evidence="12" id="KW-1015">Disulfide bond</keyword>
<evidence type="ECO:0000256" key="2">
    <source>
        <dbReference type="ARBA" id="ARBA00004536"/>
    </source>
</evidence>
<keyword evidence="4" id="KW-1003">Cell membrane</keyword>
<evidence type="ECO:0000313" key="17">
    <source>
        <dbReference type="Proteomes" id="UP000694545"/>
    </source>
</evidence>
<dbReference type="GO" id="GO:0050839">
    <property type="term" value="F:cell adhesion molecule binding"/>
    <property type="evidence" value="ECO:0007669"/>
    <property type="project" value="TreeGrafter"/>
</dbReference>
<dbReference type="InterPro" id="IPR013106">
    <property type="entry name" value="Ig_V-set"/>
</dbReference>
<keyword evidence="8" id="KW-0130">Cell adhesion</keyword>
<comment type="similarity">
    <text evidence="3">Belongs to the nectin family.</text>
</comment>
<dbReference type="SUPFAM" id="SSF48726">
    <property type="entry name" value="Immunoglobulin"/>
    <property type="match status" value="2"/>
</dbReference>
<dbReference type="InterPro" id="IPR042842">
    <property type="entry name" value="CD226"/>
</dbReference>
<dbReference type="PROSITE" id="PS50835">
    <property type="entry name" value="IG_LIKE"/>
    <property type="match status" value="1"/>
</dbReference>
<keyword evidence="5 14" id="KW-0812">Transmembrane</keyword>
<evidence type="ECO:0000256" key="11">
    <source>
        <dbReference type="ARBA" id="ARBA00023136"/>
    </source>
</evidence>
<dbReference type="GO" id="GO:0007155">
    <property type="term" value="P:cell adhesion"/>
    <property type="evidence" value="ECO:0007669"/>
    <property type="project" value="UniProtKB-KW"/>
</dbReference>
<evidence type="ECO:0000256" key="7">
    <source>
        <dbReference type="ARBA" id="ARBA00022737"/>
    </source>
</evidence>
<evidence type="ECO:0000256" key="14">
    <source>
        <dbReference type="SAM" id="Phobius"/>
    </source>
</evidence>
<dbReference type="InterPro" id="IPR036179">
    <property type="entry name" value="Ig-like_dom_sf"/>
</dbReference>
<dbReference type="PANTHER" id="PTHR47011">
    <property type="entry name" value="CD226 ANTIGEN"/>
    <property type="match status" value="1"/>
</dbReference>
<keyword evidence="10 14" id="KW-1133">Transmembrane helix</keyword>
<dbReference type="InterPro" id="IPR007110">
    <property type="entry name" value="Ig-like_dom"/>
</dbReference>
<name>A0A8D2Q8Q9_VARKO</name>
<dbReference type="GO" id="GO:0005912">
    <property type="term" value="C:adherens junction"/>
    <property type="evidence" value="ECO:0007669"/>
    <property type="project" value="UniProtKB-SubCell"/>
</dbReference>
<protein>
    <submittedName>
        <fullName evidence="16">CD226 molecule</fullName>
    </submittedName>
</protein>
<dbReference type="InterPro" id="IPR013783">
    <property type="entry name" value="Ig-like_fold"/>
</dbReference>
<dbReference type="Gene3D" id="2.60.40.10">
    <property type="entry name" value="Immunoglobulins"/>
    <property type="match status" value="2"/>
</dbReference>
<keyword evidence="17" id="KW-1185">Reference proteome</keyword>
<proteinExistence type="inferred from homology"/>
<dbReference type="SMART" id="SM00406">
    <property type="entry name" value="IGv"/>
    <property type="match status" value="2"/>
</dbReference>
<evidence type="ECO:0000256" key="6">
    <source>
        <dbReference type="ARBA" id="ARBA00022729"/>
    </source>
</evidence>
<dbReference type="AlphaFoldDB" id="A0A8D2Q8Q9"/>
<sequence>MTLECAYPKTAIISQMSWIKEKDNDKEKIAVFKIPYQLHVESRYKFKVHVSNTTLSNKSLVFSNATEEDTGFYLCSFQTFPHGLWEKRIEVVQSGDFDNHTSLPHMINTKPGENVTFTLSYEPNITVNQVIWKRIRPDRMDFIVCCVNSNMPIYGSDYQDRAKTDCAMNTNNTSVVLWNITASDSGKYHCSYTGANGRNASGWIELNVTGRAAFDYKHHIFFIAGSAALLLLIILAIVVMILHYRIKKRKALKQMKTYYASKTLSGKTGNGIKVNSSTESGTTEDQIYVNCSGFAHRRNMHM</sequence>
<keyword evidence="7" id="KW-0677">Repeat</keyword>
<dbReference type="PANTHER" id="PTHR47011:SF1">
    <property type="entry name" value="CD226 ANTIGEN"/>
    <property type="match status" value="1"/>
</dbReference>
<evidence type="ECO:0000256" key="12">
    <source>
        <dbReference type="ARBA" id="ARBA00023157"/>
    </source>
</evidence>
<dbReference type="SMART" id="SM00409">
    <property type="entry name" value="IG"/>
    <property type="match status" value="2"/>
</dbReference>
<dbReference type="FunFam" id="2.60.40.10:FF:000304">
    <property type="entry name" value="Nectin cell adhesion molecule 1"/>
    <property type="match status" value="1"/>
</dbReference>
<evidence type="ECO:0000256" key="8">
    <source>
        <dbReference type="ARBA" id="ARBA00022889"/>
    </source>
</evidence>
<dbReference type="GO" id="GO:0002729">
    <property type="term" value="P:positive regulation of natural killer cell cytokine production"/>
    <property type="evidence" value="ECO:0007669"/>
    <property type="project" value="InterPro"/>
</dbReference>
<evidence type="ECO:0000259" key="15">
    <source>
        <dbReference type="PROSITE" id="PS50835"/>
    </source>
</evidence>
<evidence type="ECO:0000256" key="9">
    <source>
        <dbReference type="ARBA" id="ARBA00022949"/>
    </source>
</evidence>
<dbReference type="GO" id="GO:0002891">
    <property type="term" value="P:positive regulation of immunoglobulin mediated immune response"/>
    <property type="evidence" value="ECO:0007669"/>
    <property type="project" value="TreeGrafter"/>
</dbReference>
<dbReference type="InterPro" id="IPR003599">
    <property type="entry name" value="Ig_sub"/>
</dbReference>
<keyword evidence="6" id="KW-0732">Signal</keyword>
<keyword evidence="9" id="KW-0965">Cell junction</keyword>
<evidence type="ECO:0000256" key="3">
    <source>
        <dbReference type="ARBA" id="ARBA00007810"/>
    </source>
</evidence>
<dbReference type="Proteomes" id="UP000694545">
    <property type="component" value="Unplaced"/>
</dbReference>
<accession>A0A8D2Q8Q9</accession>
<evidence type="ECO:0000256" key="1">
    <source>
        <dbReference type="ARBA" id="ARBA00004251"/>
    </source>
</evidence>
<reference evidence="16" key="1">
    <citation type="submission" date="2025-08" db="UniProtKB">
        <authorList>
            <consortium name="Ensembl"/>
        </authorList>
    </citation>
    <scope>IDENTIFICATION</scope>
</reference>
<dbReference type="Pfam" id="PF07686">
    <property type="entry name" value="V-set"/>
    <property type="match status" value="2"/>
</dbReference>
<feature type="transmembrane region" description="Helical" evidence="14">
    <location>
        <begin position="220"/>
        <end position="246"/>
    </location>
</feature>
<comment type="subcellular location">
    <subcellularLocation>
        <location evidence="2">Cell junction</location>
        <location evidence="2">Adherens junction</location>
    </subcellularLocation>
    <subcellularLocation>
        <location evidence="1">Cell membrane</location>
        <topology evidence="1">Single-pass type I membrane protein</topology>
    </subcellularLocation>
</comment>
<organism evidence="16 17">
    <name type="scientific">Varanus komodoensis</name>
    <name type="common">Komodo dragon</name>
    <dbReference type="NCBI Taxonomy" id="61221"/>
    <lineage>
        <taxon>Eukaryota</taxon>
        <taxon>Metazoa</taxon>
        <taxon>Chordata</taxon>
        <taxon>Craniata</taxon>
        <taxon>Vertebrata</taxon>
        <taxon>Euteleostomi</taxon>
        <taxon>Lepidosauria</taxon>
        <taxon>Squamata</taxon>
        <taxon>Bifurcata</taxon>
        <taxon>Unidentata</taxon>
        <taxon>Episquamata</taxon>
        <taxon>Toxicofera</taxon>
        <taxon>Anguimorpha</taxon>
        <taxon>Paleoanguimorpha</taxon>
        <taxon>Varanoidea</taxon>
        <taxon>Varanidae</taxon>
        <taxon>Varanus</taxon>
    </lineage>
</organism>
<keyword evidence="11 14" id="KW-0472">Membrane</keyword>
<reference evidence="16" key="2">
    <citation type="submission" date="2025-09" db="UniProtKB">
        <authorList>
            <consortium name="Ensembl"/>
        </authorList>
    </citation>
    <scope>IDENTIFICATION</scope>
</reference>
<keyword evidence="13" id="KW-0325">Glycoprotein</keyword>
<evidence type="ECO:0000256" key="5">
    <source>
        <dbReference type="ARBA" id="ARBA00022692"/>
    </source>
</evidence>
<dbReference type="Ensembl" id="ENSVKKT00000027735.1">
    <property type="protein sequence ID" value="ENSVKKP00000027075.1"/>
    <property type="gene ID" value="ENSVKKG00000017634.1"/>
</dbReference>